<organism evidence="2 3">
    <name type="scientific">Chengkuizengella marina</name>
    <dbReference type="NCBI Taxonomy" id="2507566"/>
    <lineage>
        <taxon>Bacteria</taxon>
        <taxon>Bacillati</taxon>
        <taxon>Bacillota</taxon>
        <taxon>Bacilli</taxon>
        <taxon>Bacillales</taxon>
        <taxon>Paenibacillaceae</taxon>
        <taxon>Chengkuizengella</taxon>
    </lineage>
</organism>
<feature type="region of interest" description="Disordered" evidence="1">
    <location>
        <begin position="139"/>
        <end position="259"/>
    </location>
</feature>
<reference evidence="2 3" key="1">
    <citation type="submission" date="2019-01" db="EMBL/GenBank/DDBJ databases">
        <title>Chengkuizengella sp. nov., isolated from deep-sea sediment of East Pacific Ocean.</title>
        <authorList>
            <person name="Yang J."/>
            <person name="Lai Q."/>
            <person name="Shao Z."/>
        </authorList>
    </citation>
    <scope>NUCLEOTIDE SEQUENCE [LARGE SCALE GENOMIC DNA]</scope>
    <source>
        <strain evidence="2 3">YPA3-1-1</strain>
    </source>
</reference>
<evidence type="ECO:0000313" key="3">
    <source>
        <dbReference type="Proteomes" id="UP000448943"/>
    </source>
</evidence>
<feature type="compositionally biased region" description="Basic and acidic residues" evidence="1">
    <location>
        <begin position="171"/>
        <end position="218"/>
    </location>
</feature>
<keyword evidence="3" id="KW-1185">Reference proteome</keyword>
<dbReference type="Proteomes" id="UP000448943">
    <property type="component" value="Unassembled WGS sequence"/>
</dbReference>
<dbReference type="AlphaFoldDB" id="A0A6N9Q4Z0"/>
<dbReference type="OrthoDB" id="2990278at2"/>
<feature type="compositionally biased region" description="Polar residues" evidence="1">
    <location>
        <begin position="154"/>
        <end position="169"/>
    </location>
</feature>
<accession>A0A6N9Q4Z0</accession>
<dbReference type="EMBL" id="SIJB01000028">
    <property type="protein sequence ID" value="NBI29906.1"/>
    <property type="molecule type" value="Genomic_DNA"/>
</dbReference>
<evidence type="ECO:0000313" key="2">
    <source>
        <dbReference type="EMBL" id="NBI29906.1"/>
    </source>
</evidence>
<protein>
    <submittedName>
        <fullName evidence="2">Uncharacterized protein</fullName>
    </submittedName>
</protein>
<comment type="caution">
    <text evidence="2">The sequence shown here is derived from an EMBL/GenBank/DDBJ whole genome shotgun (WGS) entry which is preliminary data.</text>
</comment>
<proteinExistence type="predicted"/>
<gene>
    <name evidence="2" type="ORF">ERL59_13150</name>
</gene>
<evidence type="ECO:0000256" key="1">
    <source>
        <dbReference type="SAM" id="MobiDB-lite"/>
    </source>
</evidence>
<feature type="region of interest" description="Disordered" evidence="1">
    <location>
        <begin position="103"/>
        <end position="125"/>
    </location>
</feature>
<sequence length="259" mass="29728">MRRLNNRKSIDSQFNIPKLELEKFKFSPPGPMGWSFAEYEKMLENHEKIVLNESAVEENLANLEGKRLQEYPSEGLVSQDTNESLEGVGVEETLQSMKTEKVIDDSAPAKSEDVNLDNLTESLDENTLEEKEVKRIDLIDGEEADEHKMYSGRGTKTNLLKIINDQQPAKETVDESKQEQAEKQVDNQESEQVKEKPVKEKESNEKHSNEKHSNEKQTKQLNKKEKKSNKVIVPNNLSAAPWLLNPINKTKNTKRKKKK</sequence>
<dbReference type="RefSeq" id="WP_160646713.1">
    <property type="nucleotide sequence ID" value="NZ_SIJB01000028.1"/>
</dbReference>
<name>A0A6N9Q4Z0_9BACL</name>